<evidence type="ECO:0000256" key="1">
    <source>
        <dbReference type="SAM" id="MobiDB-lite"/>
    </source>
</evidence>
<accession>A0AAW2ZGR3</accession>
<sequence>MRWKESDDCGCEDCSSSTGHSATKFYYNEQMSRSYQDKQRSGQFLFPKGKSKKSSKAKKTEYTKLGTVSVDQVRRFYNDHPFCQSKWNWHKHDVSPAIKHLHDEDHPLPKPIINTCVCDYNIPRTPVLFKKISASYANCVDTTCMHDKKCTARIMILTRRSREGIIACDVLGSGKHTDRFHPKLDQLPQCKLLKERLETLIESGSGNSDLQDFICREYNCHEDPFLDHRFDYSNEQLSQLRYRFNHKKN</sequence>
<evidence type="ECO:0000313" key="3">
    <source>
        <dbReference type="Proteomes" id="UP001431209"/>
    </source>
</evidence>
<protein>
    <submittedName>
        <fullName evidence="2">Uncharacterized protein</fullName>
    </submittedName>
</protein>
<dbReference type="AlphaFoldDB" id="A0AAW2ZGR3"/>
<reference evidence="2 3" key="1">
    <citation type="submission" date="2024-03" db="EMBL/GenBank/DDBJ databases">
        <title>The Acrasis kona genome and developmental transcriptomes reveal deep origins of eukaryotic multicellular pathways.</title>
        <authorList>
            <person name="Sheikh S."/>
            <person name="Fu C.-J."/>
            <person name="Brown M.W."/>
            <person name="Baldauf S.L."/>
        </authorList>
    </citation>
    <scope>NUCLEOTIDE SEQUENCE [LARGE SCALE GENOMIC DNA]</scope>
    <source>
        <strain evidence="2 3">ATCC MYA-3509</strain>
    </source>
</reference>
<dbReference type="EMBL" id="JAOPGA020001448">
    <property type="protein sequence ID" value="KAL0488548.1"/>
    <property type="molecule type" value="Genomic_DNA"/>
</dbReference>
<proteinExistence type="predicted"/>
<name>A0AAW2ZGR3_9EUKA</name>
<keyword evidence="3" id="KW-1185">Reference proteome</keyword>
<feature type="region of interest" description="Disordered" evidence="1">
    <location>
        <begin position="1"/>
        <end position="20"/>
    </location>
</feature>
<dbReference type="Proteomes" id="UP001431209">
    <property type="component" value="Unassembled WGS sequence"/>
</dbReference>
<feature type="region of interest" description="Disordered" evidence="1">
    <location>
        <begin position="38"/>
        <end position="58"/>
    </location>
</feature>
<comment type="caution">
    <text evidence="2">The sequence shown here is derived from an EMBL/GenBank/DDBJ whole genome shotgun (WGS) entry which is preliminary data.</text>
</comment>
<evidence type="ECO:0000313" key="2">
    <source>
        <dbReference type="EMBL" id="KAL0488548.1"/>
    </source>
</evidence>
<gene>
    <name evidence="2" type="ORF">AKO1_015778</name>
</gene>
<organism evidence="2 3">
    <name type="scientific">Acrasis kona</name>
    <dbReference type="NCBI Taxonomy" id="1008807"/>
    <lineage>
        <taxon>Eukaryota</taxon>
        <taxon>Discoba</taxon>
        <taxon>Heterolobosea</taxon>
        <taxon>Tetramitia</taxon>
        <taxon>Eutetramitia</taxon>
        <taxon>Acrasidae</taxon>
        <taxon>Acrasis</taxon>
    </lineage>
</organism>